<proteinExistence type="predicted"/>
<evidence type="ECO:0000313" key="3">
    <source>
        <dbReference type="Proteomes" id="UP001074726"/>
    </source>
</evidence>
<comment type="caution">
    <text evidence="2">The sequence shown here is derived from an EMBL/GenBank/DDBJ whole genome shotgun (WGS) entry which is preliminary data.</text>
</comment>
<dbReference type="RefSeq" id="WP_268111801.1">
    <property type="nucleotide sequence ID" value="NZ_JAPPUX010000003.1"/>
</dbReference>
<evidence type="ECO:0000313" key="2">
    <source>
        <dbReference type="EMBL" id="MCY4726877.1"/>
    </source>
</evidence>
<sequence length="101" mass="11397">MDDLTHLFSAYFYEAWDEYEYGSWEEAVDDFAHRSPDRVAGAVVGLQALLDEPLDDRALDERLRALGCTFVSDLGDRAWLVQLRDRLRSASAGAQSLSRAN</sequence>
<name>A0ABT4CD44_9ACTN</name>
<gene>
    <name evidence="2" type="ORF">NYO98_11365</name>
</gene>
<accession>A0ABT4CD44</accession>
<feature type="domain" description="CdiI immunity protein" evidence="1">
    <location>
        <begin position="3"/>
        <end position="87"/>
    </location>
</feature>
<dbReference type="EMBL" id="JAPPUX010000003">
    <property type="protein sequence ID" value="MCY4726877.1"/>
    <property type="molecule type" value="Genomic_DNA"/>
</dbReference>
<dbReference type="Proteomes" id="UP001074726">
    <property type="component" value="Unassembled WGS sequence"/>
</dbReference>
<dbReference type="Pfam" id="PF18593">
    <property type="entry name" value="CdiI_2"/>
    <property type="match status" value="1"/>
</dbReference>
<protein>
    <submittedName>
        <fullName evidence="2">Contact-dependent growth inhibition system immunity protein</fullName>
    </submittedName>
</protein>
<reference evidence="2" key="1">
    <citation type="submission" date="2022-08" db="EMBL/GenBank/DDBJ databases">
        <title>Genome sequencing of Nocardioides sp. STR2.</title>
        <authorList>
            <person name="So Y."/>
        </authorList>
    </citation>
    <scope>NUCLEOTIDE SEQUENCE</scope>
    <source>
        <strain evidence="2">STR2</strain>
    </source>
</reference>
<organism evidence="2 3">
    <name type="scientific">Nocardioides pini</name>
    <dbReference type="NCBI Taxonomy" id="2975053"/>
    <lineage>
        <taxon>Bacteria</taxon>
        <taxon>Bacillati</taxon>
        <taxon>Actinomycetota</taxon>
        <taxon>Actinomycetes</taxon>
        <taxon>Propionibacteriales</taxon>
        <taxon>Nocardioidaceae</taxon>
        <taxon>Nocardioides</taxon>
    </lineage>
</organism>
<evidence type="ECO:0000259" key="1">
    <source>
        <dbReference type="Pfam" id="PF18593"/>
    </source>
</evidence>
<dbReference type="InterPro" id="IPR041129">
    <property type="entry name" value="CdiI_2"/>
</dbReference>
<keyword evidence="3" id="KW-1185">Reference proteome</keyword>